<evidence type="ECO:0000256" key="1">
    <source>
        <dbReference type="PROSITE-ProRule" id="PRU00110"/>
    </source>
</evidence>
<sequence>MSTVQNTKLYNLSQLEMLSRGDDGFVNKMLNSFTGNLKDGIKEITDAYKLHDWSTIGKVAHKLKPSMLVLGVTSLKETIIFLEKDHKDGSVDEKEISMKVESFLEKCGILLMQIQQISNN</sequence>
<keyword evidence="4" id="KW-1185">Reference proteome</keyword>
<gene>
    <name evidence="3" type="ORF">HHU12_23275</name>
</gene>
<keyword evidence="1" id="KW-0597">Phosphoprotein</keyword>
<evidence type="ECO:0000313" key="3">
    <source>
        <dbReference type="EMBL" id="NME70916.1"/>
    </source>
</evidence>
<feature type="modified residue" description="Phosphohistidine" evidence="1">
    <location>
        <position position="61"/>
    </location>
</feature>
<dbReference type="InterPro" id="IPR036641">
    <property type="entry name" value="HPT_dom_sf"/>
</dbReference>
<dbReference type="RefSeq" id="WP_169659144.1">
    <property type="nucleotide sequence ID" value="NZ_JABANE010000079.1"/>
</dbReference>
<comment type="caution">
    <text evidence="3">The sequence shown here is derived from an EMBL/GenBank/DDBJ whole genome shotgun (WGS) entry which is preliminary data.</text>
</comment>
<evidence type="ECO:0000259" key="2">
    <source>
        <dbReference type="PROSITE" id="PS50894"/>
    </source>
</evidence>
<accession>A0A7X9XBN1</accession>
<dbReference type="Gene3D" id="1.20.120.160">
    <property type="entry name" value="HPT domain"/>
    <property type="match status" value="1"/>
</dbReference>
<dbReference type="GO" id="GO:0000160">
    <property type="term" value="P:phosphorelay signal transduction system"/>
    <property type="evidence" value="ECO:0007669"/>
    <property type="project" value="InterPro"/>
</dbReference>
<dbReference type="SUPFAM" id="SSF47226">
    <property type="entry name" value="Histidine-containing phosphotransfer domain, HPT domain"/>
    <property type="match status" value="1"/>
</dbReference>
<evidence type="ECO:0000313" key="4">
    <source>
        <dbReference type="Proteomes" id="UP000576082"/>
    </source>
</evidence>
<proteinExistence type="predicted"/>
<reference evidence="3 4" key="1">
    <citation type="submission" date="2020-04" db="EMBL/GenBank/DDBJ databases">
        <title>Flammeovirga sp. SR4, a novel species isolated from seawater.</title>
        <authorList>
            <person name="Wang X."/>
        </authorList>
    </citation>
    <scope>NUCLEOTIDE SEQUENCE [LARGE SCALE GENOMIC DNA]</scope>
    <source>
        <strain evidence="3 4">ATCC 23126</strain>
    </source>
</reference>
<feature type="domain" description="HPt" evidence="2">
    <location>
        <begin position="22"/>
        <end position="120"/>
    </location>
</feature>
<dbReference type="GO" id="GO:0004672">
    <property type="term" value="F:protein kinase activity"/>
    <property type="evidence" value="ECO:0007669"/>
    <property type="project" value="UniProtKB-ARBA"/>
</dbReference>
<dbReference type="EMBL" id="JABANE010000079">
    <property type="protein sequence ID" value="NME70916.1"/>
    <property type="molecule type" value="Genomic_DNA"/>
</dbReference>
<dbReference type="AlphaFoldDB" id="A0A7X9XBN1"/>
<dbReference type="PROSITE" id="PS50894">
    <property type="entry name" value="HPT"/>
    <property type="match status" value="1"/>
</dbReference>
<protein>
    <recommendedName>
        <fullName evidence="2">HPt domain-containing protein</fullName>
    </recommendedName>
</protein>
<organism evidence="3 4">
    <name type="scientific">Flammeovirga aprica JL-4</name>
    <dbReference type="NCBI Taxonomy" id="694437"/>
    <lineage>
        <taxon>Bacteria</taxon>
        <taxon>Pseudomonadati</taxon>
        <taxon>Bacteroidota</taxon>
        <taxon>Cytophagia</taxon>
        <taxon>Cytophagales</taxon>
        <taxon>Flammeovirgaceae</taxon>
        <taxon>Flammeovirga</taxon>
    </lineage>
</organism>
<name>A0A7X9XBN1_9BACT</name>
<dbReference type="Proteomes" id="UP000576082">
    <property type="component" value="Unassembled WGS sequence"/>
</dbReference>
<dbReference type="InterPro" id="IPR008207">
    <property type="entry name" value="Sig_transdc_His_kin_Hpt_dom"/>
</dbReference>